<evidence type="ECO:0000313" key="11">
    <source>
        <dbReference type="Proteomes" id="UP000317839"/>
    </source>
</evidence>
<sequence>MNQSSQQKLIVLAFSGGLDTSFCVPYLIEAGYVVHTIFVDSGGISSTDKQQIEKRALSLGAIQHHQVNIGQALWQQVITPMVKAGYWYQNQYPLLCSDRYLIVEACLKLCDQLGTQYFAHGCTGMGNDQVRFDLAVQSLGDYTIISPIREIQKHTQQVREYEKQYLIEKGFDVSDKVSKYSINENLLGATISGSEIDEWQSPGEASYVLTTPPSQVDSVDEFVTIQFLHGEVVAINKNCLDESFTGEHAVQRLNQIGGKLAIGRGIYTGDTTIGLKGRIVFEAPALHCLNIAHTALEQAILSKAQNRFKTQVAQKWTELVYEGFFYDPLKMDLEAFLNSSQKQVSGEVTLLLSNGQAQAVAITSPNILKDKQSIYAQSANWNIEEAQGFIKLFGKSSTMAANQHLIDQSNVNCAEPDASESKLVEKAS</sequence>
<dbReference type="EC" id="6.3.4.5" evidence="2"/>
<dbReference type="InterPro" id="IPR014729">
    <property type="entry name" value="Rossmann-like_a/b/a_fold"/>
</dbReference>
<protein>
    <recommendedName>
        <fullName evidence="2">argininosuccinate synthase</fullName>
        <ecNumber evidence="2">6.3.4.5</ecNumber>
    </recommendedName>
</protein>
<dbReference type="PANTHER" id="PTHR11587">
    <property type="entry name" value="ARGININOSUCCINATE SYNTHASE"/>
    <property type="match status" value="1"/>
</dbReference>
<dbReference type="GO" id="GO:0004055">
    <property type="term" value="F:argininosuccinate synthase activity"/>
    <property type="evidence" value="ECO:0007669"/>
    <property type="project" value="UniProtKB-EC"/>
</dbReference>
<keyword evidence="3" id="KW-0055">Arginine biosynthesis</keyword>
<evidence type="ECO:0000256" key="6">
    <source>
        <dbReference type="ARBA" id="ARBA00022741"/>
    </source>
</evidence>
<dbReference type="Proteomes" id="UP000317839">
    <property type="component" value="Unassembled WGS sequence"/>
</dbReference>
<organism evidence="10 11">
    <name type="scientific">Aliikangiella marina</name>
    <dbReference type="NCBI Taxonomy" id="1712262"/>
    <lineage>
        <taxon>Bacteria</taxon>
        <taxon>Pseudomonadati</taxon>
        <taxon>Pseudomonadota</taxon>
        <taxon>Gammaproteobacteria</taxon>
        <taxon>Oceanospirillales</taxon>
        <taxon>Pleioneaceae</taxon>
        <taxon>Aliikangiella</taxon>
    </lineage>
</organism>
<dbReference type="Pfam" id="PF20979">
    <property type="entry name" value="Arginosuc_syn_C"/>
    <property type="match status" value="1"/>
</dbReference>
<feature type="domain" description="Arginosuccinate synthase-like N-terminal" evidence="8">
    <location>
        <begin position="10"/>
        <end position="167"/>
    </location>
</feature>
<dbReference type="AlphaFoldDB" id="A0A545T2L9"/>
<dbReference type="InterPro" id="IPR018223">
    <property type="entry name" value="Arginosuc_synth_CS"/>
</dbReference>
<evidence type="ECO:0000256" key="5">
    <source>
        <dbReference type="ARBA" id="ARBA00022605"/>
    </source>
</evidence>
<evidence type="ECO:0000259" key="8">
    <source>
        <dbReference type="Pfam" id="PF00764"/>
    </source>
</evidence>
<comment type="pathway">
    <text evidence="1">Amino-acid biosynthesis; L-arginine biosynthesis; L-arginine from L-ornithine and carbamoyl phosphate: step 2/3.</text>
</comment>
<dbReference type="SUPFAM" id="SSF69864">
    <property type="entry name" value="Argininosuccinate synthetase, C-terminal domain"/>
    <property type="match status" value="1"/>
</dbReference>
<keyword evidence="11" id="KW-1185">Reference proteome</keyword>
<evidence type="ECO:0000313" key="10">
    <source>
        <dbReference type="EMBL" id="TQV71471.1"/>
    </source>
</evidence>
<dbReference type="GO" id="GO:0000053">
    <property type="term" value="P:argininosuccinate metabolic process"/>
    <property type="evidence" value="ECO:0007669"/>
    <property type="project" value="TreeGrafter"/>
</dbReference>
<dbReference type="EMBL" id="VIKR01000006">
    <property type="protein sequence ID" value="TQV71471.1"/>
    <property type="molecule type" value="Genomic_DNA"/>
</dbReference>
<feature type="domain" description="Arginosuccinate synthase C-terminal" evidence="9">
    <location>
        <begin position="180"/>
        <end position="397"/>
    </location>
</feature>
<dbReference type="InterPro" id="IPR048267">
    <property type="entry name" value="Arginosuc_syn_N"/>
</dbReference>
<dbReference type="GO" id="GO:0000050">
    <property type="term" value="P:urea cycle"/>
    <property type="evidence" value="ECO:0007669"/>
    <property type="project" value="TreeGrafter"/>
</dbReference>
<evidence type="ECO:0000256" key="7">
    <source>
        <dbReference type="ARBA" id="ARBA00022840"/>
    </source>
</evidence>
<keyword evidence="7" id="KW-0067">ATP-binding</keyword>
<reference evidence="10 11" key="1">
    <citation type="submission" date="2019-06" db="EMBL/GenBank/DDBJ databases">
        <title>Draft genome of Aliikangiella marina GYP-15.</title>
        <authorList>
            <person name="Wang G."/>
        </authorList>
    </citation>
    <scope>NUCLEOTIDE SEQUENCE [LARGE SCALE GENOMIC DNA]</scope>
    <source>
        <strain evidence="10 11">GYP-15</strain>
    </source>
</reference>
<dbReference type="PANTHER" id="PTHR11587:SF2">
    <property type="entry name" value="ARGININOSUCCINATE SYNTHASE"/>
    <property type="match status" value="1"/>
</dbReference>
<dbReference type="GO" id="GO:0005737">
    <property type="term" value="C:cytoplasm"/>
    <property type="evidence" value="ECO:0007669"/>
    <property type="project" value="TreeGrafter"/>
</dbReference>
<keyword evidence="5" id="KW-0028">Amino-acid biosynthesis</keyword>
<gene>
    <name evidence="10" type="primary">argG</name>
    <name evidence="10" type="ORF">FLL45_20155</name>
</gene>
<evidence type="ECO:0000256" key="2">
    <source>
        <dbReference type="ARBA" id="ARBA00012286"/>
    </source>
</evidence>
<dbReference type="CDD" id="cd01999">
    <property type="entry name" value="ASS"/>
    <property type="match status" value="1"/>
</dbReference>
<dbReference type="PROSITE" id="PS00565">
    <property type="entry name" value="ARGININOSUCCIN_SYN_2"/>
    <property type="match status" value="1"/>
</dbReference>
<dbReference type="NCBIfam" id="TIGR00032">
    <property type="entry name" value="argG"/>
    <property type="match status" value="1"/>
</dbReference>
<keyword evidence="4 10" id="KW-0436">Ligase</keyword>
<dbReference type="UniPathway" id="UPA00068">
    <property type="reaction ID" value="UER00113"/>
</dbReference>
<evidence type="ECO:0000259" key="9">
    <source>
        <dbReference type="Pfam" id="PF20979"/>
    </source>
</evidence>
<dbReference type="GO" id="GO:0005524">
    <property type="term" value="F:ATP binding"/>
    <property type="evidence" value="ECO:0007669"/>
    <property type="project" value="UniProtKB-KW"/>
</dbReference>
<dbReference type="InterPro" id="IPR001518">
    <property type="entry name" value="Arginosuc_synth"/>
</dbReference>
<dbReference type="InterPro" id="IPR023434">
    <property type="entry name" value="Arginosuc_synth_type_1_subfam"/>
</dbReference>
<dbReference type="InterPro" id="IPR024074">
    <property type="entry name" value="AS_cat/multimer_dom_body"/>
</dbReference>
<proteinExistence type="predicted"/>
<dbReference type="OrthoDB" id="9801641at2"/>
<evidence type="ECO:0000256" key="1">
    <source>
        <dbReference type="ARBA" id="ARBA00004967"/>
    </source>
</evidence>
<dbReference type="RefSeq" id="WP_142943870.1">
    <property type="nucleotide sequence ID" value="NZ_VIKR01000006.1"/>
</dbReference>
<accession>A0A545T2L9</accession>
<dbReference type="Pfam" id="PF00764">
    <property type="entry name" value="Arginosuc_synth"/>
    <property type="match status" value="1"/>
</dbReference>
<name>A0A545T2L9_9GAMM</name>
<dbReference type="PROSITE" id="PS00564">
    <property type="entry name" value="ARGININOSUCCIN_SYN_1"/>
    <property type="match status" value="1"/>
</dbReference>
<evidence type="ECO:0000256" key="4">
    <source>
        <dbReference type="ARBA" id="ARBA00022598"/>
    </source>
</evidence>
<dbReference type="SUPFAM" id="SSF52402">
    <property type="entry name" value="Adenine nucleotide alpha hydrolases-like"/>
    <property type="match status" value="1"/>
</dbReference>
<comment type="caution">
    <text evidence="10">The sequence shown here is derived from an EMBL/GenBank/DDBJ whole genome shotgun (WGS) entry which is preliminary data.</text>
</comment>
<dbReference type="Gene3D" id="3.40.50.620">
    <property type="entry name" value="HUPs"/>
    <property type="match status" value="1"/>
</dbReference>
<keyword evidence="6" id="KW-0547">Nucleotide-binding</keyword>
<dbReference type="GO" id="GO:0006526">
    <property type="term" value="P:L-arginine biosynthetic process"/>
    <property type="evidence" value="ECO:0007669"/>
    <property type="project" value="UniProtKB-UniPathway"/>
</dbReference>
<evidence type="ECO:0000256" key="3">
    <source>
        <dbReference type="ARBA" id="ARBA00022571"/>
    </source>
</evidence>
<dbReference type="Gene3D" id="3.90.1260.10">
    <property type="entry name" value="Argininosuccinate synthetase, chain A, domain 2"/>
    <property type="match status" value="1"/>
</dbReference>
<dbReference type="InterPro" id="IPR048268">
    <property type="entry name" value="Arginosuc_syn_C"/>
</dbReference>